<protein>
    <submittedName>
        <fullName evidence="1">Glutathione S-transferase omega-like 2</fullName>
    </submittedName>
</protein>
<evidence type="ECO:0000313" key="2">
    <source>
        <dbReference type="Proteomes" id="UP001152531"/>
    </source>
</evidence>
<dbReference type="Proteomes" id="UP001152531">
    <property type="component" value="Unassembled WGS sequence"/>
</dbReference>
<comment type="caution">
    <text evidence="1">The sequence shown here is derived from an EMBL/GenBank/DDBJ whole genome shotgun (WGS) entry which is preliminary data.</text>
</comment>
<gene>
    <name evidence="1" type="ORF">CLIB1444_02S17722</name>
</gene>
<accession>A0ACA9Y4H6</accession>
<dbReference type="EMBL" id="CALSDN010000002">
    <property type="protein sequence ID" value="CAH6719841.1"/>
    <property type="molecule type" value="Genomic_DNA"/>
</dbReference>
<sequence>MAGASLAGTALTDKDGEFRRKASQFRNWITKDGEFQPEKGRYHLYVSYACPWAHRALITRNLQKLHDYIDVSVVHFHLDDNGWRFITEAKDDDSEGTIDHVYHLDRLSKLYSKANPDYEGRWTVPVLWDKKKETIVSNESAEIIRMLGEFEVLTGHKVDLYPEELKSEIDELNAWVYDNINNGVYKSGFATSQTAYESNVVNVFKYLDKAENILKDKYEGKDDKFYYLIGNHLTEADIRLFTTIIRFDPVYHQHFKCNIKMIRHDYPFINTWMKKLYWQNEAFKSTTDFDHIKKHYTTSHHSINPYGIVPLGPIPNILPL</sequence>
<keyword evidence="2" id="KW-1185">Reference proteome</keyword>
<organism evidence="1 2">
    <name type="scientific">[Candida] jaroonii</name>
    <dbReference type="NCBI Taxonomy" id="467808"/>
    <lineage>
        <taxon>Eukaryota</taxon>
        <taxon>Fungi</taxon>
        <taxon>Dikarya</taxon>
        <taxon>Ascomycota</taxon>
        <taxon>Saccharomycotina</taxon>
        <taxon>Pichiomycetes</taxon>
        <taxon>Debaryomycetaceae</taxon>
        <taxon>Yamadazyma</taxon>
    </lineage>
</organism>
<name>A0ACA9Y4H6_9ASCO</name>
<reference evidence="1" key="1">
    <citation type="submission" date="2022-06" db="EMBL/GenBank/DDBJ databases">
        <authorList>
            <person name="Legras J.-L."/>
            <person name="Devillers H."/>
            <person name="Grondin C."/>
        </authorList>
    </citation>
    <scope>NUCLEOTIDE SEQUENCE</scope>
    <source>
        <strain evidence="1">CLIB 1444</strain>
    </source>
</reference>
<proteinExistence type="predicted"/>
<evidence type="ECO:0000313" key="1">
    <source>
        <dbReference type="EMBL" id="CAH6719841.1"/>
    </source>
</evidence>